<accession>A0ABV8PJI0</accession>
<evidence type="ECO:0000259" key="4">
    <source>
        <dbReference type="Pfam" id="PF09375"/>
    </source>
</evidence>
<dbReference type="RefSeq" id="WP_379762618.1">
    <property type="nucleotide sequence ID" value="NZ_JBHSCL010000004.1"/>
</dbReference>
<dbReference type="InterPro" id="IPR038352">
    <property type="entry name" value="Imelysin_sf"/>
</dbReference>
<evidence type="ECO:0000256" key="3">
    <source>
        <dbReference type="SAM" id="SignalP"/>
    </source>
</evidence>
<proteinExistence type="predicted"/>
<dbReference type="Gene3D" id="1.20.1420.20">
    <property type="entry name" value="M75 peptidase, HXXE motif"/>
    <property type="match status" value="1"/>
</dbReference>
<reference evidence="6" key="1">
    <citation type="journal article" date="2019" name="Int. J. Syst. Evol. Microbiol.">
        <title>The Global Catalogue of Microorganisms (GCM) 10K type strain sequencing project: providing services to taxonomists for standard genome sequencing and annotation.</title>
        <authorList>
            <consortium name="The Broad Institute Genomics Platform"/>
            <consortium name="The Broad Institute Genome Sequencing Center for Infectious Disease"/>
            <person name="Wu L."/>
            <person name="Ma J."/>
        </authorList>
    </citation>
    <scope>NUCLEOTIDE SEQUENCE [LARGE SCALE GENOMIC DNA]</scope>
    <source>
        <strain evidence="6">CGMCC 1.15774</strain>
    </source>
</reference>
<dbReference type="CDD" id="cd14659">
    <property type="entry name" value="Imelysin-like_IPPA"/>
    <property type="match status" value="1"/>
</dbReference>
<comment type="subcellular location">
    <subcellularLocation>
        <location evidence="1">Cell envelope</location>
    </subcellularLocation>
</comment>
<name>A0ABV8PJI0_9FLAO</name>
<evidence type="ECO:0000313" key="6">
    <source>
        <dbReference type="Proteomes" id="UP001595841"/>
    </source>
</evidence>
<dbReference type="EMBL" id="JBHSCL010000004">
    <property type="protein sequence ID" value="MFC4219201.1"/>
    <property type="molecule type" value="Genomic_DNA"/>
</dbReference>
<feature type="chain" id="PRO_5045966735" evidence="3">
    <location>
        <begin position="23"/>
        <end position="379"/>
    </location>
</feature>
<evidence type="ECO:0000256" key="2">
    <source>
        <dbReference type="ARBA" id="ARBA00022729"/>
    </source>
</evidence>
<dbReference type="InterPro" id="IPR034984">
    <property type="entry name" value="Imelysin-like_IPPA"/>
</dbReference>
<sequence>MRKYWWASIVVALVVWACSSDGSTDPVGGTDDDDVTVTFDRGAMLVNWADNIILPSYKAFETELSSLNSAYEAFSQDRTVDNLVAFRSAWVDAYTAWQTVSMFEIGPAESIGYRLQMNTYPADTDLIDSHISSGNYDLALPANRDSKGFPALDYLLNGLEADDISLVARWESGVEADNTMEYIGDLLEDMTALTTDVVSGWEGSYRNTFVNSDGSSATASVDRYVNDFIFYYEKFLRAGKMGIPLGVFSGTPAPNTIEVYHKPDLSKAMFLAGLKAVQDFFNGKHFGSATTGESLASYLDELNTVKEGDDLAQLINDQFNEARNMVTALGTFKDEIENNSPPTNMLLAYDEVQRVVPMLKVDMVSAMSISIDFVDADGD</sequence>
<keyword evidence="2 3" id="KW-0732">Signal</keyword>
<comment type="caution">
    <text evidence="5">The sequence shown here is derived from an EMBL/GenBank/DDBJ whole genome shotgun (WGS) entry which is preliminary data.</text>
</comment>
<feature type="domain" description="Imelysin-like" evidence="4">
    <location>
        <begin position="53"/>
        <end position="340"/>
    </location>
</feature>
<evidence type="ECO:0000256" key="1">
    <source>
        <dbReference type="ARBA" id="ARBA00004196"/>
    </source>
</evidence>
<dbReference type="Proteomes" id="UP001595841">
    <property type="component" value="Unassembled WGS sequence"/>
</dbReference>
<gene>
    <name evidence="5" type="ORF">ACFOWS_03610</name>
</gene>
<dbReference type="Pfam" id="PF09375">
    <property type="entry name" value="Peptidase_M75"/>
    <property type="match status" value="1"/>
</dbReference>
<protein>
    <submittedName>
        <fullName evidence="5">Imelysin family protein</fullName>
    </submittedName>
</protein>
<feature type="signal peptide" evidence="3">
    <location>
        <begin position="1"/>
        <end position="22"/>
    </location>
</feature>
<evidence type="ECO:0000313" key="5">
    <source>
        <dbReference type="EMBL" id="MFC4219201.1"/>
    </source>
</evidence>
<organism evidence="5 6">
    <name type="scientific">Flagellimonas marina</name>
    <dbReference type="NCBI Taxonomy" id="1775168"/>
    <lineage>
        <taxon>Bacteria</taxon>
        <taxon>Pseudomonadati</taxon>
        <taxon>Bacteroidota</taxon>
        <taxon>Flavobacteriia</taxon>
        <taxon>Flavobacteriales</taxon>
        <taxon>Flavobacteriaceae</taxon>
        <taxon>Flagellimonas</taxon>
    </lineage>
</organism>
<keyword evidence="6" id="KW-1185">Reference proteome</keyword>
<dbReference type="InterPro" id="IPR018976">
    <property type="entry name" value="Imelysin-like"/>
</dbReference>